<dbReference type="AlphaFoldDB" id="A0A8C9WCA0"/>
<dbReference type="OrthoDB" id="9451249at2759"/>
<reference evidence="1" key="2">
    <citation type="submission" date="2025-08" db="UniProtKB">
        <authorList>
            <consortium name="Ensembl"/>
        </authorList>
    </citation>
    <scope>IDENTIFICATION</scope>
</reference>
<dbReference type="Gene3D" id="1.20.1250.10">
    <property type="match status" value="1"/>
</dbReference>
<dbReference type="PANTHER" id="PTHR48488">
    <property type="entry name" value="INTERLEUKIN-22"/>
    <property type="match status" value="1"/>
</dbReference>
<sequence>MRYIKIIITVLRFHQPLVLCRIKVVRSHSHKERARDRAQDKQDTSALQAQELDEDTETRLIPSVRHDKKTNLYVCCLHANILDFYLWNVLTTEDRYPDLDTVRTELARVSRDLSLQGCVSWAVRLPPVPRQTGEPGERRAMGRTAVNKAIGEIDILFDSLSIFC</sequence>
<protein>
    <submittedName>
        <fullName evidence="1">Uncharacterized protein</fullName>
    </submittedName>
</protein>
<dbReference type="Proteomes" id="UP000694397">
    <property type="component" value="Chromosome 21"/>
</dbReference>
<name>A0A8C9WCA0_SCLFO</name>
<dbReference type="PANTHER" id="PTHR48488:SF1">
    <property type="entry name" value="INTERLEUKIN-22"/>
    <property type="match status" value="1"/>
</dbReference>
<dbReference type="SUPFAM" id="SSF47266">
    <property type="entry name" value="4-helical cytokines"/>
    <property type="match status" value="1"/>
</dbReference>
<evidence type="ECO:0000313" key="1">
    <source>
        <dbReference type="Ensembl" id="ENSSFOP00015071929.1"/>
    </source>
</evidence>
<dbReference type="InterPro" id="IPR009079">
    <property type="entry name" value="4_helix_cytokine-like_core"/>
</dbReference>
<keyword evidence="2" id="KW-1185">Reference proteome</keyword>
<reference evidence="1" key="3">
    <citation type="submission" date="2025-09" db="UniProtKB">
        <authorList>
            <consortium name="Ensembl"/>
        </authorList>
    </citation>
    <scope>IDENTIFICATION</scope>
</reference>
<dbReference type="GO" id="GO:0005576">
    <property type="term" value="C:extracellular region"/>
    <property type="evidence" value="ECO:0007669"/>
    <property type="project" value="InterPro"/>
</dbReference>
<dbReference type="Ensembl" id="ENSSFOT00015046967.1">
    <property type="protein sequence ID" value="ENSSFOP00015071929.1"/>
    <property type="gene ID" value="ENSSFOG00015027163.1"/>
</dbReference>
<evidence type="ECO:0000313" key="2">
    <source>
        <dbReference type="Proteomes" id="UP000694397"/>
    </source>
</evidence>
<accession>A0A8C9WCA0</accession>
<organism evidence="1 2">
    <name type="scientific">Scleropages formosus</name>
    <name type="common">Asian bonytongue</name>
    <name type="synonym">Osteoglossum formosum</name>
    <dbReference type="NCBI Taxonomy" id="113540"/>
    <lineage>
        <taxon>Eukaryota</taxon>
        <taxon>Metazoa</taxon>
        <taxon>Chordata</taxon>
        <taxon>Craniata</taxon>
        <taxon>Vertebrata</taxon>
        <taxon>Euteleostomi</taxon>
        <taxon>Actinopterygii</taxon>
        <taxon>Neopterygii</taxon>
        <taxon>Teleostei</taxon>
        <taxon>Osteoglossocephala</taxon>
        <taxon>Osteoglossomorpha</taxon>
        <taxon>Osteoglossiformes</taxon>
        <taxon>Osteoglossidae</taxon>
        <taxon>Scleropages</taxon>
    </lineage>
</organism>
<dbReference type="InterPro" id="IPR020453">
    <property type="entry name" value="IL-22"/>
</dbReference>
<proteinExistence type="predicted"/>
<reference evidence="1 2" key="1">
    <citation type="submission" date="2019-04" db="EMBL/GenBank/DDBJ databases">
        <authorList>
            <consortium name="Wellcome Sanger Institute Data Sharing"/>
        </authorList>
    </citation>
    <scope>NUCLEOTIDE SEQUENCE [LARGE SCALE GENOMIC DNA]</scope>
</reference>
<dbReference type="Pfam" id="PF14565">
    <property type="entry name" value="IL22"/>
    <property type="match status" value="1"/>
</dbReference>
<dbReference type="GeneTree" id="ENSGT01000000215532"/>